<dbReference type="InterPro" id="IPR013320">
    <property type="entry name" value="ConA-like_dom_sf"/>
</dbReference>
<dbReference type="InterPro" id="IPR000719">
    <property type="entry name" value="Prot_kinase_dom"/>
</dbReference>
<feature type="region of interest" description="Disordered" evidence="17">
    <location>
        <begin position="184"/>
        <end position="204"/>
    </location>
</feature>
<comment type="caution">
    <text evidence="19">The sequence shown here is derived from an EMBL/GenBank/DDBJ whole genome shotgun (WGS) entry which is preliminary data.</text>
</comment>
<keyword evidence="12" id="KW-1133">Transmembrane helix</keyword>
<keyword evidence="4" id="KW-1003">Cell membrane</keyword>
<evidence type="ECO:0000256" key="7">
    <source>
        <dbReference type="ARBA" id="ARBA00022729"/>
    </source>
</evidence>
<keyword evidence="5" id="KW-0808">Transferase</keyword>
<dbReference type="CDD" id="cd06899">
    <property type="entry name" value="lectin_legume_LecRK_Arcelin_ConA"/>
    <property type="match status" value="1"/>
</dbReference>
<evidence type="ECO:0000256" key="8">
    <source>
        <dbReference type="ARBA" id="ARBA00022734"/>
    </source>
</evidence>
<evidence type="ECO:0000256" key="17">
    <source>
        <dbReference type="SAM" id="MobiDB-lite"/>
    </source>
</evidence>
<name>A0ABD1P908_9LAMI</name>
<evidence type="ECO:0000256" key="11">
    <source>
        <dbReference type="ARBA" id="ARBA00022840"/>
    </source>
</evidence>
<evidence type="ECO:0000256" key="9">
    <source>
        <dbReference type="ARBA" id="ARBA00022741"/>
    </source>
</evidence>
<dbReference type="AlphaFoldDB" id="A0ABD1P908"/>
<feature type="compositionally biased region" description="Polar residues" evidence="17">
    <location>
        <begin position="192"/>
        <end position="204"/>
    </location>
</feature>
<dbReference type="InterPro" id="IPR011009">
    <property type="entry name" value="Kinase-like_dom_sf"/>
</dbReference>
<proteinExistence type="inferred from homology"/>
<feature type="binding site" evidence="16">
    <location>
        <position position="251"/>
    </location>
    <ligand>
        <name>ATP</name>
        <dbReference type="ChEBI" id="CHEBI:30616"/>
    </ligand>
</feature>
<keyword evidence="6" id="KW-0812">Transmembrane</keyword>
<feature type="domain" description="Protein kinase" evidence="18">
    <location>
        <begin position="222"/>
        <end position="500"/>
    </location>
</feature>
<dbReference type="Pfam" id="PF00069">
    <property type="entry name" value="Pkinase"/>
    <property type="match status" value="1"/>
</dbReference>
<dbReference type="Gene3D" id="1.10.510.10">
    <property type="entry name" value="Transferase(Phosphotransferase) domain 1"/>
    <property type="match status" value="1"/>
</dbReference>
<evidence type="ECO:0000256" key="6">
    <source>
        <dbReference type="ARBA" id="ARBA00022692"/>
    </source>
</evidence>
<dbReference type="Pfam" id="PF00139">
    <property type="entry name" value="Lectin_legB"/>
    <property type="match status" value="1"/>
</dbReference>
<keyword evidence="14 19" id="KW-0675">Receptor</keyword>
<dbReference type="InterPro" id="IPR001220">
    <property type="entry name" value="Legume_lectin_dom"/>
</dbReference>
<comment type="similarity">
    <text evidence="3">In the C-terminal section; belongs to the protein kinase superfamily. Ser/Thr protein kinase family.</text>
</comment>
<keyword evidence="10 19" id="KW-0418">Kinase</keyword>
<evidence type="ECO:0000256" key="1">
    <source>
        <dbReference type="ARBA" id="ARBA00004251"/>
    </source>
</evidence>
<dbReference type="GO" id="GO:0005524">
    <property type="term" value="F:ATP binding"/>
    <property type="evidence" value="ECO:0007669"/>
    <property type="project" value="UniProtKB-UniRule"/>
</dbReference>
<evidence type="ECO:0000313" key="20">
    <source>
        <dbReference type="Proteomes" id="UP001604336"/>
    </source>
</evidence>
<dbReference type="GO" id="GO:0002229">
    <property type="term" value="P:defense response to oomycetes"/>
    <property type="evidence" value="ECO:0007669"/>
    <property type="project" value="UniProtKB-ARBA"/>
</dbReference>
<keyword evidence="20" id="KW-1185">Reference proteome</keyword>
<dbReference type="PROSITE" id="PS00108">
    <property type="entry name" value="PROTEIN_KINASE_ST"/>
    <property type="match status" value="1"/>
</dbReference>
<evidence type="ECO:0000256" key="12">
    <source>
        <dbReference type="ARBA" id="ARBA00022989"/>
    </source>
</evidence>
<evidence type="ECO:0000256" key="5">
    <source>
        <dbReference type="ARBA" id="ARBA00022679"/>
    </source>
</evidence>
<dbReference type="InterPro" id="IPR008271">
    <property type="entry name" value="Ser/Thr_kinase_AS"/>
</dbReference>
<accession>A0ABD1P908</accession>
<evidence type="ECO:0000256" key="3">
    <source>
        <dbReference type="ARBA" id="ARBA00010217"/>
    </source>
</evidence>
<dbReference type="SUPFAM" id="SSF56112">
    <property type="entry name" value="Protein kinase-like (PK-like)"/>
    <property type="match status" value="1"/>
</dbReference>
<evidence type="ECO:0000256" key="10">
    <source>
        <dbReference type="ARBA" id="ARBA00022777"/>
    </source>
</evidence>
<reference evidence="20" key="1">
    <citation type="submission" date="2024-07" db="EMBL/GenBank/DDBJ databases">
        <title>Two chromosome-level genome assemblies of Korean endemic species Abeliophyllum distichum and Forsythia ovata (Oleaceae).</title>
        <authorList>
            <person name="Jang H."/>
        </authorList>
    </citation>
    <scope>NUCLEOTIDE SEQUENCE [LARGE SCALE GENOMIC DNA]</scope>
</reference>
<dbReference type="Proteomes" id="UP001604336">
    <property type="component" value="Unassembled WGS sequence"/>
</dbReference>
<gene>
    <name evidence="19" type="ORF">Adt_43785</name>
</gene>
<dbReference type="GO" id="GO:0016301">
    <property type="term" value="F:kinase activity"/>
    <property type="evidence" value="ECO:0007669"/>
    <property type="project" value="UniProtKB-KW"/>
</dbReference>
<dbReference type="FunFam" id="1.10.510.10:FF:000240">
    <property type="entry name" value="Lectin-domain containing receptor kinase A4.3"/>
    <property type="match status" value="1"/>
</dbReference>
<comment type="similarity">
    <text evidence="2">In the N-terminal section; belongs to the leguminous lectin family.</text>
</comment>
<keyword evidence="7" id="KW-0732">Signal</keyword>
<dbReference type="SUPFAM" id="SSF49899">
    <property type="entry name" value="Concanavalin A-like lectins/glucanases"/>
    <property type="match status" value="1"/>
</dbReference>
<sequence length="539" mass="60031">MQLWDKASKNLTDFVTNFSFITNSLNKIAYGDGIAFFLAPAGSRIPDNVTKGGSMGLTTDYEPLNTTVNPFVAVEFDIYKNPWDPPGEHVGVDINSMESVVNRTWWSASSITEGLKHEAWISYDSRSKNNTYIRQRLSYVVDLRQYLPELVTFGFSAATGNASALHSIYSWSFSSTLEVNETDPRVVAPGPTSDSNSGRKTSSKNKTGLMIGLAVGGVTNNFSQHEKLGEGGFGGVYKGFLREINSYIAVKRVSSGSQQGIKEYTSEVKIISRLRHKNLVQLLGWCHEKKELLLVYEFMPNGSLDFHLFKGKNSLTWTTRFKVAQGLASALLYLHEEWEQCVVHRDIKSSNVMLDSNFNAKLGDFGFARLVDHEKGSQTTVLTGTMGYMAHECVITGRASKETNVYSFGVVALEIACGRKPIDPKAQEGRVNLVEWVWSLYGTGKLLEAADLKLDSVFNTQEMEYLMIVGLWCAHPDSDLRPSIRQAILVLKFEAPLPLLPLRMPVPMYYIPPGNMLSSPYGTATFGSRRQPTVRFDIQ</sequence>
<evidence type="ECO:0000256" key="14">
    <source>
        <dbReference type="ARBA" id="ARBA00023170"/>
    </source>
</evidence>
<dbReference type="PROSITE" id="PS50011">
    <property type="entry name" value="PROTEIN_KINASE_DOM"/>
    <property type="match status" value="1"/>
</dbReference>
<dbReference type="GO" id="GO:0005886">
    <property type="term" value="C:plasma membrane"/>
    <property type="evidence" value="ECO:0007669"/>
    <property type="project" value="UniProtKB-SubCell"/>
</dbReference>
<dbReference type="InterPro" id="IPR050528">
    <property type="entry name" value="L-type_Lectin-RKs"/>
</dbReference>
<dbReference type="GO" id="GO:0030246">
    <property type="term" value="F:carbohydrate binding"/>
    <property type="evidence" value="ECO:0007669"/>
    <property type="project" value="UniProtKB-KW"/>
</dbReference>
<comment type="subcellular location">
    <subcellularLocation>
        <location evidence="1">Cell membrane</location>
        <topology evidence="1">Single-pass type I membrane protein</topology>
    </subcellularLocation>
</comment>
<dbReference type="InterPro" id="IPR017441">
    <property type="entry name" value="Protein_kinase_ATP_BS"/>
</dbReference>
<dbReference type="FunFam" id="3.30.200.20:FF:000168">
    <property type="entry name" value="L-type lectin-domain containing receptor kinase IX.1"/>
    <property type="match status" value="1"/>
</dbReference>
<evidence type="ECO:0000256" key="15">
    <source>
        <dbReference type="ARBA" id="ARBA00023180"/>
    </source>
</evidence>
<dbReference type="Gene3D" id="2.60.120.200">
    <property type="match status" value="1"/>
</dbReference>
<protein>
    <submittedName>
        <fullName evidence="19">L-type lectin-domain containing receptor kinase IX.1</fullName>
    </submittedName>
</protein>
<evidence type="ECO:0000259" key="18">
    <source>
        <dbReference type="PROSITE" id="PS50011"/>
    </source>
</evidence>
<dbReference type="PROSITE" id="PS00107">
    <property type="entry name" value="PROTEIN_KINASE_ATP"/>
    <property type="match status" value="1"/>
</dbReference>
<evidence type="ECO:0000256" key="4">
    <source>
        <dbReference type="ARBA" id="ARBA00022475"/>
    </source>
</evidence>
<keyword evidence="8" id="KW-0430">Lectin</keyword>
<keyword evidence="11 16" id="KW-0067">ATP-binding</keyword>
<keyword evidence="9 16" id="KW-0547">Nucleotide-binding</keyword>
<dbReference type="PANTHER" id="PTHR27007">
    <property type="match status" value="1"/>
</dbReference>
<evidence type="ECO:0000256" key="13">
    <source>
        <dbReference type="ARBA" id="ARBA00023136"/>
    </source>
</evidence>
<organism evidence="19 20">
    <name type="scientific">Abeliophyllum distichum</name>
    <dbReference type="NCBI Taxonomy" id="126358"/>
    <lineage>
        <taxon>Eukaryota</taxon>
        <taxon>Viridiplantae</taxon>
        <taxon>Streptophyta</taxon>
        <taxon>Embryophyta</taxon>
        <taxon>Tracheophyta</taxon>
        <taxon>Spermatophyta</taxon>
        <taxon>Magnoliopsida</taxon>
        <taxon>eudicotyledons</taxon>
        <taxon>Gunneridae</taxon>
        <taxon>Pentapetalae</taxon>
        <taxon>asterids</taxon>
        <taxon>lamiids</taxon>
        <taxon>Lamiales</taxon>
        <taxon>Oleaceae</taxon>
        <taxon>Forsythieae</taxon>
        <taxon>Abeliophyllum</taxon>
    </lineage>
</organism>
<keyword evidence="15" id="KW-0325">Glycoprotein</keyword>
<dbReference type="SMART" id="SM00220">
    <property type="entry name" value="S_TKc"/>
    <property type="match status" value="1"/>
</dbReference>
<evidence type="ECO:0000256" key="2">
    <source>
        <dbReference type="ARBA" id="ARBA00008536"/>
    </source>
</evidence>
<dbReference type="EMBL" id="JBFOLK010000014">
    <property type="protein sequence ID" value="KAL2460365.1"/>
    <property type="molecule type" value="Genomic_DNA"/>
</dbReference>
<keyword evidence="13" id="KW-0472">Membrane</keyword>
<dbReference type="Gene3D" id="3.30.200.20">
    <property type="entry name" value="Phosphorylase Kinase, domain 1"/>
    <property type="match status" value="1"/>
</dbReference>
<evidence type="ECO:0000313" key="19">
    <source>
        <dbReference type="EMBL" id="KAL2460365.1"/>
    </source>
</evidence>
<dbReference type="CDD" id="cd14066">
    <property type="entry name" value="STKc_IRAK"/>
    <property type="match status" value="1"/>
</dbReference>
<evidence type="ECO:0000256" key="16">
    <source>
        <dbReference type="PROSITE-ProRule" id="PRU10141"/>
    </source>
</evidence>